<accession>A0A433QL47</accession>
<organism evidence="2 3">
    <name type="scientific">Jimgerdemannia flammicorona</name>
    <dbReference type="NCBI Taxonomy" id="994334"/>
    <lineage>
        <taxon>Eukaryota</taxon>
        <taxon>Fungi</taxon>
        <taxon>Fungi incertae sedis</taxon>
        <taxon>Mucoromycota</taxon>
        <taxon>Mucoromycotina</taxon>
        <taxon>Endogonomycetes</taxon>
        <taxon>Endogonales</taxon>
        <taxon>Endogonaceae</taxon>
        <taxon>Jimgerdemannia</taxon>
    </lineage>
</organism>
<comment type="caution">
    <text evidence="2">The sequence shown here is derived from an EMBL/GenBank/DDBJ whole genome shotgun (WGS) entry which is preliminary data.</text>
</comment>
<feature type="region of interest" description="Disordered" evidence="1">
    <location>
        <begin position="73"/>
        <end position="141"/>
    </location>
</feature>
<name>A0A433QL47_9FUNG</name>
<feature type="region of interest" description="Disordered" evidence="1">
    <location>
        <begin position="1"/>
        <end position="21"/>
    </location>
</feature>
<evidence type="ECO:0000313" key="2">
    <source>
        <dbReference type="EMBL" id="RUS30501.1"/>
    </source>
</evidence>
<keyword evidence="3" id="KW-1185">Reference proteome</keyword>
<dbReference type="EMBL" id="RBNJ01003805">
    <property type="protein sequence ID" value="RUS30501.1"/>
    <property type="molecule type" value="Genomic_DNA"/>
</dbReference>
<proteinExistence type="predicted"/>
<protein>
    <submittedName>
        <fullName evidence="2">Uncharacterized protein</fullName>
    </submittedName>
</protein>
<sequence length="338" mass="37526">MKSTATPTQHNHNKNLFQPSTPFCYQPYSKRTTNTHQLLYSSPSSLNDRAELNTIMTVDDDCTAIPARATPVGNRIVMPGTPSSGLESERNDESMGENKEANERNVHHIQDTASIFRTPPPTCHVPIGPRSRPGTQSTQFPRKAGLANVVKHKMVTALSIEEVIEIARRKARGVAQYTREIDNDGRGAEGAEVVLVEMFVTPYTLLQPTHPSLISFMVRNPACTSSTSTPLRCDYWQMGHRLDRSILYPQDGEEAVLRLVGVTRLEGAEAVVQCFGIRRAKLHEYSILHAILLAQLSTLPTGLTGSMDSDFDEASFDNVLAMLDSYRIAYILERGWSL</sequence>
<evidence type="ECO:0000256" key="1">
    <source>
        <dbReference type="SAM" id="MobiDB-lite"/>
    </source>
</evidence>
<feature type="compositionally biased region" description="Basic and acidic residues" evidence="1">
    <location>
        <begin position="87"/>
        <end position="110"/>
    </location>
</feature>
<dbReference type="Proteomes" id="UP000274822">
    <property type="component" value="Unassembled WGS sequence"/>
</dbReference>
<gene>
    <name evidence="2" type="ORF">BC938DRAFT_479305</name>
</gene>
<dbReference type="AlphaFoldDB" id="A0A433QL47"/>
<evidence type="ECO:0000313" key="3">
    <source>
        <dbReference type="Proteomes" id="UP000274822"/>
    </source>
</evidence>
<reference evidence="2 3" key="1">
    <citation type="journal article" date="2018" name="New Phytol.">
        <title>Phylogenomics of Endogonaceae and evolution of mycorrhizas within Mucoromycota.</title>
        <authorList>
            <person name="Chang Y."/>
            <person name="Desiro A."/>
            <person name="Na H."/>
            <person name="Sandor L."/>
            <person name="Lipzen A."/>
            <person name="Clum A."/>
            <person name="Barry K."/>
            <person name="Grigoriev I.V."/>
            <person name="Martin F.M."/>
            <person name="Stajich J.E."/>
            <person name="Smith M.E."/>
            <person name="Bonito G."/>
            <person name="Spatafora J.W."/>
        </authorList>
    </citation>
    <scope>NUCLEOTIDE SEQUENCE [LARGE SCALE GENOMIC DNA]</scope>
    <source>
        <strain evidence="2 3">AD002</strain>
    </source>
</reference>